<feature type="region of interest" description="Disordered" evidence="6">
    <location>
        <begin position="152"/>
        <end position="179"/>
    </location>
</feature>
<dbReference type="InterPro" id="IPR038718">
    <property type="entry name" value="SNF2-like_sf"/>
</dbReference>
<dbReference type="Gene3D" id="3.40.50.10810">
    <property type="entry name" value="Tandem AAA-ATPase domain"/>
    <property type="match status" value="1"/>
</dbReference>
<dbReference type="InterPro" id="IPR000330">
    <property type="entry name" value="SNF2_N"/>
</dbReference>
<evidence type="ECO:0000259" key="7">
    <source>
        <dbReference type="PROSITE" id="PS51192"/>
    </source>
</evidence>
<dbReference type="CDD" id="cd18793">
    <property type="entry name" value="SF2_C_SNF"/>
    <property type="match status" value="1"/>
</dbReference>
<feature type="region of interest" description="Disordered" evidence="6">
    <location>
        <begin position="1423"/>
        <end position="1472"/>
    </location>
</feature>
<feature type="region of interest" description="Disordered" evidence="6">
    <location>
        <begin position="1"/>
        <end position="25"/>
    </location>
</feature>
<dbReference type="InterPro" id="IPR049730">
    <property type="entry name" value="SNF2/RAD54-like_C"/>
</dbReference>
<dbReference type="CDD" id="cd00024">
    <property type="entry name" value="CD_CSD"/>
    <property type="match status" value="1"/>
</dbReference>
<dbReference type="SUPFAM" id="SSF52540">
    <property type="entry name" value="P-loop containing nucleoside triphosphate hydrolases"/>
    <property type="match status" value="2"/>
</dbReference>
<dbReference type="Gene3D" id="2.40.50.40">
    <property type="match status" value="1"/>
</dbReference>
<dbReference type="Pfam" id="PF00176">
    <property type="entry name" value="SNF2-rel_dom"/>
    <property type="match status" value="1"/>
</dbReference>
<dbReference type="SMART" id="SM00490">
    <property type="entry name" value="HELICc"/>
    <property type="match status" value="1"/>
</dbReference>
<dbReference type="InterPro" id="IPR014001">
    <property type="entry name" value="Helicase_ATP-bd"/>
</dbReference>
<evidence type="ECO:0000256" key="4">
    <source>
        <dbReference type="ARBA" id="ARBA00022840"/>
    </source>
</evidence>
<evidence type="ECO:0000313" key="10">
    <source>
        <dbReference type="Proteomes" id="UP001470230"/>
    </source>
</evidence>
<dbReference type="PANTHER" id="PTHR45623">
    <property type="entry name" value="CHROMODOMAIN-HELICASE-DNA-BINDING PROTEIN 3-RELATED-RELATED"/>
    <property type="match status" value="1"/>
</dbReference>
<sequence length="1472" mass="170686">MDGFMFPQNHSQQNAPDKSPSYSIPTIPQVQHMYDNYHQQQMNYQPQQQKVYNYQKPQVVYHPQNSLNSILPPAPQSNNSNIYIQNNFQPPPNDNLLNRIQNTAQQFNQNRQQLINPNSYHQHIQHNPLLLEYVQRFAQNQLLQNSLSQMNFKPQKPQTKPPPNPNDPPKKRGRPRKIDTEYTVVVPKQKKKETKEASGNDFESFADDYIPKDLIALRTEVRENRRHINYNEDEDFEDFDDEDDTSISVTNNNTQRIEKIYASRSRSNQTEYLIKFQESELCQWIPENQMPNYSNSKSLLQRYNLTPLVIPENSPLTCIVAHRFNGINYEYLFKFTYETNMVFYWDHANESQAKLYFQNRVQVPLINPPIPTVMLPLPTTKTIVSKPEGSEMREYQLEGLKWLLQCWKAGHGSILADEMGLGKTIQILSFLSYLNKQTNWHGPFLITVRTNCFKQWCDEIERWTNLRYIAYNSGPAQRKLMRTYMFPFLDTSGNPIPNVINFNILLISYDVLLKDVAFLNQYLWEVLVVDEGHRIKNSTGKKNNAMSNLKAKQRIILTGTPIQNSLGELWTLLRFVSPSYFSDTPSWLENDVDSLSPETVKVARNMIHPHLLRRSLSEAERTIAPKEERVAFISLTRIQKEMIRLIKLHKLWRIKGIQTSEVEIDSSHETNAIQKVCSHPFLVEGAEEFYSKKFNNLSRLELILACSSKFQWLDVVLKNLHHSGHKILIFSQRVKLLVLLQEYCNLRGYKCQMLIGQMGETEKNASIAKFSAEDSDDFIFLISTRAGSEGLNLTVANTTIIFDPDWNPQNDLQAQGRCHRIGQTQKVDVLRLITYQTYEHEMFVRAQRKLGLWLTLLGSEPINEKSNLENPEPPLKEPPEIVNENGFFIINEEEATSINLSDLLPFISTVATDFSLPALDRLEAPLKQPIDYSDGTPDDAFIESFPVEVDDGYSRRAKRSRSRELSLDQRSALLIYEKLKVYGYGHIEPIAALLPDHAIEQVEQFAVNLIIFAFRALNPQSISYFPVLIKQLLTDYPEYQLKILFCSNKHHWIDLSENEQEIDIDIQPIRFLRDELFNKATEFLSIIEMKLIAHFWLQLEKQFPFEKLAPPPIDPNNKNGFDIEKDKEIFNNIVSYELFDPFIDRVMVIINYMRTDLILSHKDSCAYHFSWWTEPEFLSIVSTLRNFPFSTENPIELHSKTCLLSKATTETLAFTAQLRRMCLERRKGQIIIPKGLHKLLDAPETVANQKVTWTTIPSKTSDEIKSRIELLNRLKNRLNELEMIPKNEDELEDDENNLFWTDSCEKRLFQLILTYGLDSMNSILIDKRFGFLKLFSVADIQFLRGEKIRRSSASTDIPDWVFSLSELSKYLSNTDRDQVKASSVGSGAFDNPYDLSDDEWRVEFALPQLKKITFVVNNPPKNKKKSGGSIFGPGADNDSYMPSGSYRVRGNSKKKNQIETDSDDSFDNFIID</sequence>
<evidence type="ECO:0000256" key="3">
    <source>
        <dbReference type="ARBA" id="ARBA00022801"/>
    </source>
</evidence>
<feature type="compositionally biased region" description="Polar residues" evidence="6">
    <location>
        <begin position="8"/>
        <end position="25"/>
    </location>
</feature>
<protein>
    <recommendedName>
        <fullName evidence="11">SNF2 family N-terminal domain containing protein</fullName>
    </recommendedName>
</protein>
<dbReference type="PROSITE" id="PS51194">
    <property type="entry name" value="HELICASE_CTER"/>
    <property type="match status" value="1"/>
</dbReference>
<dbReference type="PANTHER" id="PTHR45623:SF14">
    <property type="entry name" value="CHROMODOMAIN-HELICASE-DNA-BINDING PROTEIN 1"/>
    <property type="match status" value="1"/>
</dbReference>
<proteinExistence type="predicted"/>
<feature type="domain" description="Helicase C-terminal" evidence="8">
    <location>
        <begin position="712"/>
        <end position="879"/>
    </location>
</feature>
<accession>A0ABR2JU38</accession>
<evidence type="ECO:0000256" key="5">
    <source>
        <dbReference type="ARBA" id="ARBA00023242"/>
    </source>
</evidence>
<dbReference type="InterPro" id="IPR001650">
    <property type="entry name" value="Helicase_C-like"/>
</dbReference>
<evidence type="ECO:0000313" key="9">
    <source>
        <dbReference type="EMBL" id="KAK8882323.1"/>
    </source>
</evidence>
<dbReference type="Pfam" id="PF00271">
    <property type="entry name" value="Helicase_C"/>
    <property type="match status" value="1"/>
</dbReference>
<feature type="domain" description="Helicase ATP-binding" evidence="7">
    <location>
        <begin position="404"/>
        <end position="579"/>
    </location>
</feature>
<name>A0ABR2JU38_9EUKA</name>
<reference evidence="9 10" key="1">
    <citation type="submission" date="2024-04" db="EMBL/GenBank/DDBJ databases">
        <title>Tritrichomonas musculus Genome.</title>
        <authorList>
            <person name="Alves-Ferreira E."/>
            <person name="Grigg M."/>
            <person name="Lorenzi H."/>
            <person name="Galac M."/>
        </authorList>
    </citation>
    <scope>NUCLEOTIDE SEQUENCE [LARGE SCALE GENOMIC DNA]</scope>
    <source>
        <strain evidence="9 10">EAF2021</strain>
    </source>
</reference>
<keyword evidence="2" id="KW-0547">Nucleotide-binding</keyword>
<comment type="subcellular location">
    <subcellularLocation>
        <location evidence="1">Nucleus</location>
    </subcellularLocation>
</comment>
<evidence type="ECO:0000256" key="1">
    <source>
        <dbReference type="ARBA" id="ARBA00004123"/>
    </source>
</evidence>
<organism evidence="9 10">
    <name type="scientific">Tritrichomonas musculus</name>
    <dbReference type="NCBI Taxonomy" id="1915356"/>
    <lineage>
        <taxon>Eukaryota</taxon>
        <taxon>Metamonada</taxon>
        <taxon>Parabasalia</taxon>
        <taxon>Tritrichomonadida</taxon>
        <taxon>Tritrichomonadidae</taxon>
        <taxon>Tritrichomonas</taxon>
    </lineage>
</organism>
<evidence type="ECO:0000256" key="2">
    <source>
        <dbReference type="ARBA" id="ARBA00022741"/>
    </source>
</evidence>
<dbReference type="SMART" id="SM00487">
    <property type="entry name" value="DEXDc"/>
    <property type="match status" value="1"/>
</dbReference>
<dbReference type="PROSITE" id="PS51192">
    <property type="entry name" value="HELICASE_ATP_BIND_1"/>
    <property type="match status" value="1"/>
</dbReference>
<dbReference type="EMBL" id="JAPFFF010000009">
    <property type="protein sequence ID" value="KAK8882323.1"/>
    <property type="molecule type" value="Genomic_DNA"/>
</dbReference>
<evidence type="ECO:0000259" key="8">
    <source>
        <dbReference type="PROSITE" id="PS51194"/>
    </source>
</evidence>
<dbReference type="SUPFAM" id="SSF54160">
    <property type="entry name" value="Chromo domain-like"/>
    <property type="match status" value="1"/>
</dbReference>
<keyword evidence="10" id="KW-1185">Reference proteome</keyword>
<dbReference type="Proteomes" id="UP001470230">
    <property type="component" value="Unassembled WGS sequence"/>
</dbReference>
<evidence type="ECO:0000256" key="6">
    <source>
        <dbReference type="SAM" id="MobiDB-lite"/>
    </source>
</evidence>
<comment type="caution">
    <text evidence="9">The sequence shown here is derived from an EMBL/GenBank/DDBJ whole genome shotgun (WGS) entry which is preliminary data.</text>
</comment>
<keyword evidence="3" id="KW-0378">Hydrolase</keyword>
<evidence type="ECO:0008006" key="11">
    <source>
        <dbReference type="Google" id="ProtNLM"/>
    </source>
</evidence>
<dbReference type="Gene3D" id="3.40.50.300">
    <property type="entry name" value="P-loop containing nucleotide triphosphate hydrolases"/>
    <property type="match status" value="1"/>
</dbReference>
<keyword evidence="5" id="KW-0539">Nucleus</keyword>
<keyword evidence="4" id="KW-0067">ATP-binding</keyword>
<dbReference type="InterPro" id="IPR027417">
    <property type="entry name" value="P-loop_NTPase"/>
</dbReference>
<gene>
    <name evidence="9" type="ORF">M9Y10_044965</name>
</gene>
<dbReference type="InterPro" id="IPR016197">
    <property type="entry name" value="Chromo-like_dom_sf"/>
</dbReference>